<evidence type="ECO:0000256" key="2">
    <source>
        <dbReference type="ARBA" id="ARBA00023125"/>
    </source>
</evidence>
<organism evidence="8 9">
    <name type="scientific">Occultella glacieicola</name>
    <dbReference type="NCBI Taxonomy" id="2518684"/>
    <lineage>
        <taxon>Bacteria</taxon>
        <taxon>Bacillati</taxon>
        <taxon>Actinomycetota</taxon>
        <taxon>Actinomycetes</taxon>
        <taxon>Micrococcales</taxon>
        <taxon>Ruaniaceae</taxon>
        <taxon>Occultella</taxon>
    </lineage>
</organism>
<dbReference type="SUPFAM" id="SSF55781">
    <property type="entry name" value="GAF domain-like"/>
    <property type="match status" value="1"/>
</dbReference>
<sequence length="273" mass="28631">MVTSSSVPAASHALAILRYLAAQAGPVPAAAIARDLGLPRSSVYHLLAVLVEDGFAVHLPEERRYGLGVSAFELGSAYSRQAPLARLARPVLARLVDTVHESAHLAVLHGREVLYVVEERARGRPPLVSDVGVRLPAQLTASGRAILADLPRAHVRALFPGADAFVDRHGAGPRTPSALRSLLVQVRRDGYATEHGEVTPGFASVAVAVHDHTGHPVAGLAITFPTEASEPDGAARAAYAGAAERAAATLRERIGGRSPEDSVRSGRSRSSYG</sequence>
<dbReference type="InterPro" id="IPR050707">
    <property type="entry name" value="HTH_MetabolicPath_Reg"/>
</dbReference>
<dbReference type="InterPro" id="IPR005471">
    <property type="entry name" value="Tscrpt_reg_IclR_N"/>
</dbReference>
<dbReference type="SUPFAM" id="SSF46785">
    <property type="entry name" value="Winged helix' DNA-binding domain"/>
    <property type="match status" value="1"/>
</dbReference>
<dbReference type="InterPro" id="IPR011991">
    <property type="entry name" value="ArsR-like_HTH"/>
</dbReference>
<dbReference type="Gene3D" id="1.10.10.10">
    <property type="entry name" value="Winged helix-like DNA-binding domain superfamily/Winged helix DNA-binding domain"/>
    <property type="match status" value="1"/>
</dbReference>
<keyword evidence="5" id="KW-0732">Signal</keyword>
<dbReference type="Pfam" id="PF09339">
    <property type="entry name" value="HTH_IclR"/>
    <property type="match status" value="1"/>
</dbReference>
<dbReference type="Pfam" id="PF01614">
    <property type="entry name" value="IclR_C"/>
    <property type="match status" value="1"/>
</dbReference>
<feature type="chain" id="PRO_5045542320" evidence="5">
    <location>
        <begin position="25"/>
        <end position="273"/>
    </location>
</feature>
<dbReference type="InterPro" id="IPR029016">
    <property type="entry name" value="GAF-like_dom_sf"/>
</dbReference>
<evidence type="ECO:0000256" key="3">
    <source>
        <dbReference type="ARBA" id="ARBA00023163"/>
    </source>
</evidence>
<dbReference type="RefSeq" id="WP_133107445.1">
    <property type="nucleotide sequence ID" value="NZ_SMNA01000004.1"/>
</dbReference>
<keyword evidence="1" id="KW-0805">Transcription regulation</keyword>
<gene>
    <name evidence="8" type="ORF">EXU48_09730</name>
</gene>
<dbReference type="Gene3D" id="3.30.450.40">
    <property type="match status" value="1"/>
</dbReference>
<dbReference type="PROSITE" id="PS51077">
    <property type="entry name" value="HTH_ICLR"/>
    <property type="match status" value="1"/>
</dbReference>
<dbReference type="CDD" id="cd00090">
    <property type="entry name" value="HTH_ARSR"/>
    <property type="match status" value="1"/>
</dbReference>
<evidence type="ECO:0000313" key="8">
    <source>
        <dbReference type="EMBL" id="TDE95035.1"/>
    </source>
</evidence>
<name>A0ABY2E684_9MICO</name>
<feature type="signal peptide" evidence="5">
    <location>
        <begin position="1"/>
        <end position="24"/>
    </location>
</feature>
<dbReference type="InterPro" id="IPR036390">
    <property type="entry name" value="WH_DNA-bd_sf"/>
</dbReference>
<feature type="domain" description="HTH iclR-type" evidence="6">
    <location>
        <begin position="7"/>
        <end position="69"/>
    </location>
</feature>
<feature type="compositionally biased region" description="Basic and acidic residues" evidence="4">
    <location>
        <begin position="250"/>
        <end position="264"/>
    </location>
</feature>
<evidence type="ECO:0000256" key="4">
    <source>
        <dbReference type="SAM" id="MobiDB-lite"/>
    </source>
</evidence>
<dbReference type="InterPro" id="IPR036388">
    <property type="entry name" value="WH-like_DNA-bd_sf"/>
</dbReference>
<feature type="domain" description="IclR-ED" evidence="7">
    <location>
        <begin position="70"/>
        <end position="256"/>
    </location>
</feature>
<dbReference type="EMBL" id="SMNA01000004">
    <property type="protein sequence ID" value="TDE95035.1"/>
    <property type="molecule type" value="Genomic_DNA"/>
</dbReference>
<keyword evidence="2" id="KW-0238">DNA-binding</keyword>
<protein>
    <submittedName>
        <fullName evidence="8">IclR family transcriptional regulator</fullName>
    </submittedName>
</protein>
<dbReference type="PANTHER" id="PTHR30136:SF2">
    <property type="entry name" value="TRANSCRIPTIONAL REGULATOR ICLR"/>
    <property type="match status" value="1"/>
</dbReference>
<keyword evidence="9" id="KW-1185">Reference proteome</keyword>
<evidence type="ECO:0000313" key="9">
    <source>
        <dbReference type="Proteomes" id="UP000504882"/>
    </source>
</evidence>
<accession>A0ABY2E684</accession>
<feature type="region of interest" description="Disordered" evidence="4">
    <location>
        <begin position="250"/>
        <end position="273"/>
    </location>
</feature>
<dbReference type="PANTHER" id="PTHR30136">
    <property type="entry name" value="HELIX-TURN-HELIX TRANSCRIPTIONAL REGULATOR, ICLR FAMILY"/>
    <property type="match status" value="1"/>
</dbReference>
<reference evidence="8 9" key="1">
    <citation type="submission" date="2019-03" db="EMBL/GenBank/DDBJ databases">
        <title>Genomic features of bacteria from cold environments.</title>
        <authorList>
            <person name="Shen L."/>
        </authorList>
    </citation>
    <scope>NUCLEOTIDE SEQUENCE [LARGE SCALE GENOMIC DNA]</scope>
    <source>
        <strain evidence="9">T3246-1</strain>
    </source>
</reference>
<dbReference type="PROSITE" id="PS51078">
    <property type="entry name" value="ICLR_ED"/>
    <property type="match status" value="1"/>
</dbReference>
<comment type="caution">
    <text evidence="8">The sequence shown here is derived from an EMBL/GenBank/DDBJ whole genome shotgun (WGS) entry which is preliminary data.</text>
</comment>
<proteinExistence type="predicted"/>
<dbReference type="InterPro" id="IPR014757">
    <property type="entry name" value="Tscrpt_reg_IclR_C"/>
</dbReference>
<evidence type="ECO:0000256" key="1">
    <source>
        <dbReference type="ARBA" id="ARBA00023015"/>
    </source>
</evidence>
<keyword evidence="3" id="KW-0804">Transcription</keyword>
<evidence type="ECO:0000256" key="5">
    <source>
        <dbReference type="SAM" id="SignalP"/>
    </source>
</evidence>
<evidence type="ECO:0000259" key="7">
    <source>
        <dbReference type="PROSITE" id="PS51078"/>
    </source>
</evidence>
<dbReference type="Proteomes" id="UP000504882">
    <property type="component" value="Unassembled WGS sequence"/>
</dbReference>
<dbReference type="SMART" id="SM00346">
    <property type="entry name" value="HTH_ICLR"/>
    <property type="match status" value="1"/>
</dbReference>
<evidence type="ECO:0000259" key="6">
    <source>
        <dbReference type="PROSITE" id="PS51077"/>
    </source>
</evidence>